<evidence type="ECO:0000256" key="1">
    <source>
        <dbReference type="ARBA" id="ARBA00022741"/>
    </source>
</evidence>
<dbReference type="GO" id="GO:0004016">
    <property type="term" value="F:adenylate cyclase activity"/>
    <property type="evidence" value="ECO:0007669"/>
    <property type="project" value="TreeGrafter"/>
</dbReference>
<dbReference type="GO" id="GO:0006355">
    <property type="term" value="P:regulation of DNA-templated transcription"/>
    <property type="evidence" value="ECO:0007669"/>
    <property type="project" value="InterPro"/>
</dbReference>
<evidence type="ECO:0000313" key="5">
    <source>
        <dbReference type="Proteomes" id="UP000278962"/>
    </source>
</evidence>
<keyword evidence="2" id="KW-0067">ATP-binding</keyword>
<accession>A0A660KZJ4</accession>
<gene>
    <name evidence="4" type="ORF">C8N24_4374</name>
</gene>
<evidence type="ECO:0000313" key="4">
    <source>
        <dbReference type="EMBL" id="RKQ86364.1"/>
    </source>
</evidence>
<dbReference type="SUPFAM" id="SSF52540">
    <property type="entry name" value="P-loop containing nucleoside triphosphate hydrolases"/>
    <property type="match status" value="1"/>
</dbReference>
<dbReference type="InterPro" id="IPR036388">
    <property type="entry name" value="WH-like_DNA-bd_sf"/>
</dbReference>
<keyword evidence="5" id="KW-1185">Reference proteome</keyword>
<comment type="caution">
    <text evidence="4">The sequence shown here is derived from an EMBL/GenBank/DDBJ whole genome shotgun (WGS) entry which is preliminary data.</text>
</comment>
<dbReference type="PROSITE" id="PS50043">
    <property type="entry name" value="HTH_LUXR_2"/>
    <property type="match status" value="1"/>
</dbReference>
<dbReference type="Gene3D" id="1.10.10.10">
    <property type="entry name" value="Winged helix-like DNA-binding domain superfamily/Winged helix DNA-binding domain"/>
    <property type="match status" value="1"/>
</dbReference>
<keyword evidence="1" id="KW-0547">Nucleotide-binding</keyword>
<dbReference type="GO" id="GO:0003677">
    <property type="term" value="F:DNA binding"/>
    <property type="evidence" value="ECO:0007669"/>
    <property type="project" value="InterPro"/>
</dbReference>
<dbReference type="PANTHER" id="PTHR16305">
    <property type="entry name" value="TESTICULAR SOLUBLE ADENYLYL CYCLASE"/>
    <property type="match status" value="1"/>
</dbReference>
<dbReference type="InterPro" id="IPR041664">
    <property type="entry name" value="AAA_16"/>
</dbReference>
<protein>
    <submittedName>
        <fullName evidence="4">Regulatory LuxR family protein</fullName>
    </submittedName>
</protein>
<dbReference type="EMBL" id="RBIL01000002">
    <property type="protein sequence ID" value="RKQ86364.1"/>
    <property type="molecule type" value="Genomic_DNA"/>
</dbReference>
<dbReference type="Proteomes" id="UP000278962">
    <property type="component" value="Unassembled WGS sequence"/>
</dbReference>
<dbReference type="Pfam" id="PF00196">
    <property type="entry name" value="GerE"/>
    <property type="match status" value="1"/>
</dbReference>
<dbReference type="GO" id="GO:0005737">
    <property type="term" value="C:cytoplasm"/>
    <property type="evidence" value="ECO:0007669"/>
    <property type="project" value="TreeGrafter"/>
</dbReference>
<dbReference type="RefSeq" id="WP_211340093.1">
    <property type="nucleotide sequence ID" value="NZ_RBIL01000002.1"/>
</dbReference>
<dbReference type="GO" id="GO:0005524">
    <property type="term" value="F:ATP binding"/>
    <property type="evidence" value="ECO:0007669"/>
    <property type="project" value="UniProtKB-KW"/>
</dbReference>
<sequence length="909" mass="96156">MKLLGRHAEREALAGLLDAVRAGESRALVLRGEAGIGKSALLAHAAERATGCRVVRTAGVPSETGLAFAGLHQLCATMLDGLDTLAAPQANALGTAFGLRSGPPPDRFLVGLALLGLLGEAARERPLVCLVDDAQWLDPASAQALAFVARRLLAESVGMVIAVRSTGADDGWSGLPERVVRGLGGSDARALLASAFRGPIDDPVRERIVAEAHGNPLALLELPRTLELAGGFGLPGGAHVSTLLLESFQRRVEALPDDTRALLLVAAVEPAGTSMLTWTAAARLGIRPEAAAPAEAAELCRFGSVIRFRHPLVRSAVYAAADEEEQRAVHRALAEAIDPATDPQRRAWHRAHGATGPDEEIAAELERSAALAQARGGLAAAAAFLVRAMELTPAAEGRSRRALAAAQATHQAGAPTEATQLLWTAEAGPLDELDRAHVDVLRAQIAFAEHRGREAPALLLRAARRLEPLDLLAARDTYLDALTAATIAGGLSSDSPPAVVARAALAAPQPPDGPRPADLLLDGMALLAAEGYPAAMPTLRRALQAFREDRLPADVGLRWLWYASHAALDVWDDEGWELLAVRHVALARETGALSVLPVALNTRAGVHLGLGELDRAYAALEEARVLSDATGGPSTAFVELALAGVRGDAAEVARLTELTVRDATHRGEGIAVNVAHWAHAVLANGRGEFDEALKAARQATVNPDEVWTTAYGAVELIEAAARTGAVELASTHLQRLAVATQASGSPFALGMEARCRALISEGEAADALYREAIAALENTRVRVELARAQLLYGEWLRREQRRLEAREQLRAALEHFTDMGLEAFAARAEGELRATGGAMHRRPPETGAGLTAQEEQIARLAREGLSNPAIGARLFVSPRTVEYHLHKVFTKLGIRSRAQLVDALEPEHP</sequence>
<organism evidence="4 5">
    <name type="scientific">Solirubrobacter pauli</name>
    <dbReference type="NCBI Taxonomy" id="166793"/>
    <lineage>
        <taxon>Bacteria</taxon>
        <taxon>Bacillati</taxon>
        <taxon>Actinomycetota</taxon>
        <taxon>Thermoleophilia</taxon>
        <taxon>Solirubrobacterales</taxon>
        <taxon>Solirubrobacteraceae</taxon>
        <taxon>Solirubrobacter</taxon>
    </lineage>
</organism>
<feature type="domain" description="HTH luxR-type" evidence="3">
    <location>
        <begin position="843"/>
        <end position="908"/>
    </location>
</feature>
<reference evidence="4 5" key="1">
    <citation type="submission" date="2018-10" db="EMBL/GenBank/DDBJ databases">
        <title>Genomic Encyclopedia of Archaeal and Bacterial Type Strains, Phase II (KMG-II): from individual species to whole genera.</title>
        <authorList>
            <person name="Goeker M."/>
        </authorList>
    </citation>
    <scope>NUCLEOTIDE SEQUENCE [LARGE SCALE GENOMIC DNA]</scope>
    <source>
        <strain evidence="4 5">DSM 14954</strain>
    </source>
</reference>
<dbReference type="InterPro" id="IPR027417">
    <property type="entry name" value="P-loop_NTPase"/>
</dbReference>
<dbReference type="SUPFAM" id="SSF48452">
    <property type="entry name" value="TPR-like"/>
    <property type="match status" value="1"/>
</dbReference>
<dbReference type="InterPro" id="IPR000792">
    <property type="entry name" value="Tscrpt_reg_LuxR_C"/>
</dbReference>
<dbReference type="AlphaFoldDB" id="A0A660KZJ4"/>
<dbReference type="Pfam" id="PF13191">
    <property type="entry name" value="AAA_16"/>
    <property type="match status" value="1"/>
</dbReference>
<evidence type="ECO:0000256" key="2">
    <source>
        <dbReference type="ARBA" id="ARBA00022840"/>
    </source>
</evidence>
<proteinExistence type="predicted"/>
<name>A0A660KZJ4_9ACTN</name>
<evidence type="ECO:0000259" key="3">
    <source>
        <dbReference type="PROSITE" id="PS50043"/>
    </source>
</evidence>
<dbReference type="CDD" id="cd06170">
    <property type="entry name" value="LuxR_C_like"/>
    <property type="match status" value="1"/>
</dbReference>
<dbReference type="PANTHER" id="PTHR16305:SF35">
    <property type="entry name" value="TRANSCRIPTIONAL ACTIVATOR DOMAIN"/>
    <property type="match status" value="1"/>
</dbReference>
<dbReference type="InterPro" id="IPR016032">
    <property type="entry name" value="Sig_transdc_resp-reg_C-effctor"/>
</dbReference>
<dbReference type="SMART" id="SM00421">
    <property type="entry name" value="HTH_LUXR"/>
    <property type="match status" value="1"/>
</dbReference>
<dbReference type="InterPro" id="IPR011990">
    <property type="entry name" value="TPR-like_helical_dom_sf"/>
</dbReference>
<dbReference type="SUPFAM" id="SSF46894">
    <property type="entry name" value="C-terminal effector domain of the bipartite response regulators"/>
    <property type="match status" value="1"/>
</dbReference>
<dbReference type="PRINTS" id="PR00038">
    <property type="entry name" value="HTHLUXR"/>
</dbReference>